<dbReference type="InterPro" id="IPR051531">
    <property type="entry name" value="N-acetyltransferase"/>
</dbReference>
<dbReference type="PANTHER" id="PTHR43792:SF1">
    <property type="entry name" value="N-ACETYLTRANSFERASE DOMAIN-CONTAINING PROTEIN"/>
    <property type="match status" value="1"/>
</dbReference>
<accession>A0A501XDW4</accession>
<dbReference type="EMBL" id="VFSU01000034">
    <property type="protein sequence ID" value="TPE58785.1"/>
    <property type="molecule type" value="Genomic_DNA"/>
</dbReference>
<keyword evidence="2" id="KW-0808">Transferase</keyword>
<name>A0A501XDW4_9SPHN</name>
<feature type="domain" description="N-acetyltransferase" evidence="1">
    <location>
        <begin position="12"/>
        <end position="174"/>
    </location>
</feature>
<dbReference type="RefSeq" id="WP_140929637.1">
    <property type="nucleotide sequence ID" value="NZ_VFSU01000034.1"/>
</dbReference>
<protein>
    <submittedName>
        <fullName evidence="2">GNAT family N-acetyltransferase</fullName>
    </submittedName>
</protein>
<sequence length="184" mass="20699">MSEGRVLETERLILRPWTDADLPTLSSYATDPVLMRHFGKAELLDDSAERLERMQRFDRELGYAFKAVVRRADGAVIGNCGLKPITLAAEVLPHARADDIEIGWLFRQDCWGQGYAREAATAVLDWGLSLSPRVIAITAHSNEPSWGLMRRLGMVHLPEWDFDYPDVAEGHFARASLVHAKDRA</sequence>
<dbReference type="PROSITE" id="PS51186">
    <property type="entry name" value="GNAT"/>
    <property type="match status" value="1"/>
</dbReference>
<evidence type="ECO:0000313" key="3">
    <source>
        <dbReference type="Proteomes" id="UP000319897"/>
    </source>
</evidence>
<dbReference type="InterPro" id="IPR016181">
    <property type="entry name" value="Acyl_CoA_acyltransferase"/>
</dbReference>
<dbReference type="Proteomes" id="UP000319897">
    <property type="component" value="Unassembled WGS sequence"/>
</dbReference>
<dbReference type="PANTHER" id="PTHR43792">
    <property type="entry name" value="GNAT FAMILY, PUTATIVE (AFU_ORTHOLOGUE AFUA_3G00765)-RELATED-RELATED"/>
    <property type="match status" value="1"/>
</dbReference>
<reference evidence="2 3" key="1">
    <citation type="submission" date="2019-06" db="EMBL/GenBank/DDBJ databases">
        <authorList>
            <person name="Lee I."/>
            <person name="Jang G.I."/>
            <person name="Hwang C.Y."/>
        </authorList>
    </citation>
    <scope>NUCLEOTIDE SEQUENCE [LARGE SCALE GENOMIC DNA]</scope>
    <source>
        <strain evidence="2 3">PAMC 28131</strain>
    </source>
</reference>
<dbReference type="Gene3D" id="3.40.630.30">
    <property type="match status" value="1"/>
</dbReference>
<dbReference type="Pfam" id="PF13302">
    <property type="entry name" value="Acetyltransf_3"/>
    <property type="match status" value="1"/>
</dbReference>
<evidence type="ECO:0000259" key="1">
    <source>
        <dbReference type="PROSITE" id="PS51186"/>
    </source>
</evidence>
<keyword evidence="3" id="KW-1185">Reference proteome</keyword>
<organism evidence="2 3">
    <name type="scientific">Sandaracinobacter neustonicus</name>
    <dbReference type="NCBI Taxonomy" id="1715348"/>
    <lineage>
        <taxon>Bacteria</taxon>
        <taxon>Pseudomonadati</taxon>
        <taxon>Pseudomonadota</taxon>
        <taxon>Alphaproteobacteria</taxon>
        <taxon>Sphingomonadales</taxon>
        <taxon>Sphingosinicellaceae</taxon>
        <taxon>Sandaracinobacter</taxon>
    </lineage>
</organism>
<dbReference type="AlphaFoldDB" id="A0A501XDW4"/>
<dbReference type="InterPro" id="IPR000182">
    <property type="entry name" value="GNAT_dom"/>
</dbReference>
<evidence type="ECO:0000313" key="2">
    <source>
        <dbReference type="EMBL" id="TPE58785.1"/>
    </source>
</evidence>
<gene>
    <name evidence="2" type="ORF">FJQ54_17240</name>
</gene>
<comment type="caution">
    <text evidence="2">The sequence shown here is derived from an EMBL/GenBank/DDBJ whole genome shotgun (WGS) entry which is preliminary data.</text>
</comment>
<dbReference type="SUPFAM" id="SSF55729">
    <property type="entry name" value="Acyl-CoA N-acyltransferases (Nat)"/>
    <property type="match status" value="1"/>
</dbReference>
<dbReference type="OrthoDB" id="6293260at2"/>
<dbReference type="GO" id="GO:0016747">
    <property type="term" value="F:acyltransferase activity, transferring groups other than amino-acyl groups"/>
    <property type="evidence" value="ECO:0007669"/>
    <property type="project" value="InterPro"/>
</dbReference>
<proteinExistence type="predicted"/>